<evidence type="ECO:0000313" key="1">
    <source>
        <dbReference type="RefSeq" id="XP_059599765.1"/>
    </source>
</evidence>
<dbReference type="VEuPathDB" id="FungiDB:An01g10560"/>
<dbReference type="RefSeq" id="XP_059599765.1">
    <property type="nucleotide sequence ID" value="XM_059743692.1"/>
</dbReference>
<accession>A0AAJ8DXJ1</accession>
<protein>
    <submittedName>
        <fullName evidence="1">Uncharacterized protein</fullName>
    </submittedName>
</protein>
<dbReference type="AlphaFoldDB" id="A0AAJ8DXJ1"/>
<gene>
    <name evidence="1" type="ORF">An01g10560</name>
</gene>
<dbReference type="GeneID" id="84590088"/>
<reference evidence="1" key="1">
    <citation type="submission" date="2025-02" db="EMBL/GenBank/DDBJ databases">
        <authorList>
            <consortium name="NCBI Genome Project"/>
        </authorList>
    </citation>
    <scope>NUCLEOTIDE SEQUENCE</scope>
</reference>
<organism evidence="1">
    <name type="scientific">Aspergillus niger</name>
    <dbReference type="NCBI Taxonomy" id="5061"/>
    <lineage>
        <taxon>Eukaryota</taxon>
        <taxon>Fungi</taxon>
        <taxon>Dikarya</taxon>
        <taxon>Ascomycota</taxon>
        <taxon>Pezizomycotina</taxon>
        <taxon>Eurotiomycetes</taxon>
        <taxon>Eurotiomycetidae</taxon>
        <taxon>Eurotiales</taxon>
        <taxon>Aspergillaceae</taxon>
        <taxon>Aspergillus</taxon>
        <taxon>Aspergillus subgen. Circumdati</taxon>
    </lineage>
</organism>
<sequence length="251" mass="27280">MNLKQQLSCSTKSREWLREEARESVFVTSVSCWPRLTLQWHLIKSPFFHAKDTAVSKGCSPTPTDLTFDVLPALDGLRLTVFDPEVVQAEAGTCITECETRLACSAILGVTHAPHAPSTLSVCTTVSLADVLWYRIQQINMCSFVGQPTVTMPRNLSLQPSISRQPIVLLVKHDRQQRTADSSSDATNAMQADTCEPQILLSIGKTRSMGATTPTGRSSGSLTGFSIKNSQVSQACMPVLSASQHSPTNKS</sequence>
<proteinExistence type="predicted"/>
<dbReference type="KEGG" id="ang:An01g10560"/>
<name>A0AAJ8DXJ1_ASPNG</name>
<reference evidence="1" key="2">
    <citation type="submission" date="2025-08" db="UniProtKB">
        <authorList>
            <consortium name="RefSeq"/>
        </authorList>
    </citation>
    <scope>IDENTIFICATION</scope>
</reference>